<accession>A0A0A9C582</accession>
<reference evidence="1" key="2">
    <citation type="journal article" date="2015" name="Data Brief">
        <title>Shoot transcriptome of the giant reed, Arundo donax.</title>
        <authorList>
            <person name="Barrero R.A."/>
            <person name="Guerrero F.D."/>
            <person name="Moolhuijzen P."/>
            <person name="Goolsby J.A."/>
            <person name="Tidwell J."/>
            <person name="Bellgard S.E."/>
            <person name="Bellgard M.I."/>
        </authorList>
    </citation>
    <scope>NUCLEOTIDE SEQUENCE</scope>
    <source>
        <tissue evidence="1">Shoot tissue taken approximately 20 cm above the soil surface</tissue>
    </source>
</reference>
<evidence type="ECO:0000313" key="1">
    <source>
        <dbReference type="EMBL" id="JAD66657.1"/>
    </source>
</evidence>
<name>A0A0A9C582_ARUDO</name>
<dbReference type="AlphaFoldDB" id="A0A0A9C582"/>
<proteinExistence type="predicted"/>
<sequence length="33" mass="3681">MLRIKPNEEVTKIEIDSTNLTKTSLIGSGLNHK</sequence>
<dbReference type="EMBL" id="GBRH01231238">
    <property type="protein sequence ID" value="JAD66657.1"/>
    <property type="molecule type" value="Transcribed_RNA"/>
</dbReference>
<reference evidence="1" key="1">
    <citation type="submission" date="2014-09" db="EMBL/GenBank/DDBJ databases">
        <authorList>
            <person name="Magalhaes I.L.F."/>
            <person name="Oliveira U."/>
            <person name="Santos F.R."/>
            <person name="Vidigal T.H.D.A."/>
            <person name="Brescovit A.D."/>
            <person name="Santos A.J."/>
        </authorList>
    </citation>
    <scope>NUCLEOTIDE SEQUENCE</scope>
    <source>
        <tissue evidence="1">Shoot tissue taken approximately 20 cm above the soil surface</tissue>
    </source>
</reference>
<protein>
    <submittedName>
        <fullName evidence="1">Uncharacterized protein</fullName>
    </submittedName>
</protein>
<organism evidence="1">
    <name type="scientific">Arundo donax</name>
    <name type="common">Giant reed</name>
    <name type="synonym">Donax arundinaceus</name>
    <dbReference type="NCBI Taxonomy" id="35708"/>
    <lineage>
        <taxon>Eukaryota</taxon>
        <taxon>Viridiplantae</taxon>
        <taxon>Streptophyta</taxon>
        <taxon>Embryophyta</taxon>
        <taxon>Tracheophyta</taxon>
        <taxon>Spermatophyta</taxon>
        <taxon>Magnoliopsida</taxon>
        <taxon>Liliopsida</taxon>
        <taxon>Poales</taxon>
        <taxon>Poaceae</taxon>
        <taxon>PACMAD clade</taxon>
        <taxon>Arundinoideae</taxon>
        <taxon>Arundineae</taxon>
        <taxon>Arundo</taxon>
    </lineage>
</organism>